<keyword evidence="2" id="KW-1185">Reference proteome</keyword>
<proteinExistence type="predicted"/>
<evidence type="ECO:0000313" key="2">
    <source>
        <dbReference type="Proteomes" id="UP001500432"/>
    </source>
</evidence>
<gene>
    <name evidence="1" type="ORF">GCM10009849_25830</name>
</gene>
<dbReference type="EMBL" id="BAAAQW010000006">
    <property type="protein sequence ID" value="GAA2201417.1"/>
    <property type="molecule type" value="Genomic_DNA"/>
</dbReference>
<accession>A0ABN3BXE5</accession>
<comment type="caution">
    <text evidence="1">The sequence shown here is derived from an EMBL/GenBank/DDBJ whole genome shotgun (WGS) entry which is preliminary data.</text>
</comment>
<protein>
    <submittedName>
        <fullName evidence="1">Uncharacterized protein</fullName>
    </submittedName>
</protein>
<dbReference type="Proteomes" id="UP001500432">
    <property type="component" value="Unassembled WGS sequence"/>
</dbReference>
<name>A0ABN3BXE5_9MICC</name>
<reference evidence="1 2" key="1">
    <citation type="journal article" date="2019" name="Int. J. Syst. Evol. Microbiol.">
        <title>The Global Catalogue of Microorganisms (GCM) 10K type strain sequencing project: providing services to taxonomists for standard genome sequencing and annotation.</title>
        <authorList>
            <consortium name="The Broad Institute Genomics Platform"/>
            <consortium name="The Broad Institute Genome Sequencing Center for Infectious Disease"/>
            <person name="Wu L."/>
            <person name="Ma J."/>
        </authorList>
    </citation>
    <scope>NUCLEOTIDE SEQUENCE [LARGE SCALE GENOMIC DNA]</scope>
    <source>
        <strain evidence="1 2">JCM 16034</strain>
    </source>
</reference>
<sequence>MDAIGLASVTSLLTPAFFGLRPSGQYCLSLRSTSSTFRIGQQPDQARARAGQIQDSGIWVVVTPLMNRSAHLNGGRPVDVGPGQSGGLISSCSTHLFLHPQAPRSYRPLCGA</sequence>
<evidence type="ECO:0000313" key="1">
    <source>
        <dbReference type="EMBL" id="GAA2201417.1"/>
    </source>
</evidence>
<organism evidence="1 2">
    <name type="scientific">Sinomonas flava</name>
    <dbReference type="NCBI Taxonomy" id="496857"/>
    <lineage>
        <taxon>Bacteria</taxon>
        <taxon>Bacillati</taxon>
        <taxon>Actinomycetota</taxon>
        <taxon>Actinomycetes</taxon>
        <taxon>Micrococcales</taxon>
        <taxon>Micrococcaceae</taxon>
        <taxon>Sinomonas</taxon>
    </lineage>
</organism>